<dbReference type="OrthoDB" id="10321812at2759"/>
<sequence>MPTDIVLQYHSPDELFPEACLDPKLASQTPQEVFRDFFDNVTQTPDQSHTDLLRAKLTRVPGGEKWTQGKVKQWFRRQRSRQPKLAEYQQRREQMAGELMSQLQDVLPRRPRPYERSPRSFKELTQWLEAPNASSVTFLRDVAAGTYTRIGLIPRDVAPFISHQAGNIPPC</sequence>
<gene>
    <name evidence="1" type="ORF">OH76DRAFT_1406467</name>
</gene>
<dbReference type="Proteomes" id="UP000256964">
    <property type="component" value="Unassembled WGS sequence"/>
</dbReference>
<dbReference type="EMBL" id="KZ857423">
    <property type="protein sequence ID" value="RDX46867.1"/>
    <property type="molecule type" value="Genomic_DNA"/>
</dbReference>
<keyword evidence="2" id="KW-1185">Reference proteome</keyword>
<dbReference type="AlphaFoldDB" id="A0A371D2T4"/>
<evidence type="ECO:0000313" key="1">
    <source>
        <dbReference type="EMBL" id="RDX46867.1"/>
    </source>
</evidence>
<organism evidence="1 2">
    <name type="scientific">Lentinus brumalis</name>
    <dbReference type="NCBI Taxonomy" id="2498619"/>
    <lineage>
        <taxon>Eukaryota</taxon>
        <taxon>Fungi</taxon>
        <taxon>Dikarya</taxon>
        <taxon>Basidiomycota</taxon>
        <taxon>Agaricomycotina</taxon>
        <taxon>Agaricomycetes</taxon>
        <taxon>Polyporales</taxon>
        <taxon>Polyporaceae</taxon>
        <taxon>Lentinus</taxon>
    </lineage>
</organism>
<proteinExistence type="predicted"/>
<reference evidence="1 2" key="1">
    <citation type="journal article" date="2018" name="Biotechnol. Biofuels">
        <title>Integrative visual omics of the white-rot fungus Polyporus brumalis exposes the biotechnological potential of its oxidative enzymes for delignifying raw plant biomass.</title>
        <authorList>
            <person name="Miyauchi S."/>
            <person name="Rancon A."/>
            <person name="Drula E."/>
            <person name="Hage H."/>
            <person name="Chaduli D."/>
            <person name="Favel A."/>
            <person name="Grisel S."/>
            <person name="Henrissat B."/>
            <person name="Herpoel-Gimbert I."/>
            <person name="Ruiz-Duenas F.J."/>
            <person name="Chevret D."/>
            <person name="Hainaut M."/>
            <person name="Lin J."/>
            <person name="Wang M."/>
            <person name="Pangilinan J."/>
            <person name="Lipzen A."/>
            <person name="Lesage-Meessen L."/>
            <person name="Navarro D."/>
            <person name="Riley R."/>
            <person name="Grigoriev I.V."/>
            <person name="Zhou S."/>
            <person name="Raouche S."/>
            <person name="Rosso M.N."/>
        </authorList>
    </citation>
    <scope>NUCLEOTIDE SEQUENCE [LARGE SCALE GENOMIC DNA]</scope>
    <source>
        <strain evidence="1 2">BRFM 1820</strain>
    </source>
</reference>
<evidence type="ECO:0000313" key="2">
    <source>
        <dbReference type="Proteomes" id="UP000256964"/>
    </source>
</evidence>
<protein>
    <submittedName>
        <fullName evidence="1">Uncharacterized protein</fullName>
    </submittedName>
</protein>
<accession>A0A371D2T4</accession>
<name>A0A371D2T4_9APHY</name>